<dbReference type="Proteomes" id="UP000732378">
    <property type="component" value="Unassembled WGS sequence"/>
</dbReference>
<name>A0ABS2MCZ2_9ACTN</name>
<reference evidence="3 4" key="1">
    <citation type="submission" date="2021-01" db="EMBL/GenBank/DDBJ databases">
        <title>Sequencing the genomes of 1000 actinobacteria strains.</title>
        <authorList>
            <person name="Klenk H.-P."/>
        </authorList>
    </citation>
    <scope>NUCLEOTIDE SEQUENCE [LARGE SCALE GENOMIC DNA]</scope>
    <source>
        <strain evidence="3 4">DSM 18239</strain>
    </source>
</reference>
<protein>
    <submittedName>
        <fullName evidence="3">Uncharacterized protein</fullName>
    </submittedName>
</protein>
<keyword evidence="2" id="KW-1133">Transmembrane helix</keyword>
<evidence type="ECO:0000256" key="2">
    <source>
        <dbReference type="SAM" id="Phobius"/>
    </source>
</evidence>
<evidence type="ECO:0000313" key="3">
    <source>
        <dbReference type="EMBL" id="MBM7508982.1"/>
    </source>
</evidence>
<evidence type="ECO:0000313" key="4">
    <source>
        <dbReference type="Proteomes" id="UP000732378"/>
    </source>
</evidence>
<evidence type="ECO:0000256" key="1">
    <source>
        <dbReference type="SAM" id="MobiDB-lite"/>
    </source>
</evidence>
<organism evidence="3 4">
    <name type="scientific">Nocardioides salarius</name>
    <dbReference type="NCBI Taxonomy" id="374513"/>
    <lineage>
        <taxon>Bacteria</taxon>
        <taxon>Bacillati</taxon>
        <taxon>Actinomycetota</taxon>
        <taxon>Actinomycetes</taxon>
        <taxon>Propionibacteriales</taxon>
        <taxon>Nocardioidaceae</taxon>
        <taxon>Nocardioides</taxon>
    </lineage>
</organism>
<keyword evidence="4" id="KW-1185">Reference proteome</keyword>
<keyword evidence="2" id="KW-0812">Transmembrane</keyword>
<feature type="transmembrane region" description="Helical" evidence="2">
    <location>
        <begin position="22"/>
        <end position="43"/>
    </location>
</feature>
<dbReference type="RefSeq" id="WP_193668542.1">
    <property type="nucleotide sequence ID" value="NZ_JACDTV010000005.1"/>
</dbReference>
<proteinExistence type="predicted"/>
<comment type="caution">
    <text evidence="3">The sequence shown here is derived from an EMBL/GenBank/DDBJ whole genome shotgun (WGS) entry which is preliminary data.</text>
</comment>
<sequence>MPETSRSADSPATVTSSGRGPLTWLVAGLAVVVIAVVGAVALLGGDDAEVPLAEDTTTGSGAGAGDEAQEADEAEPTVTRLDQGQETGRCMRPTAEALAEQPLALEGTVVGIDDGLAVLEPVEFYAGRATDRVEVVAPSESEQALIEGVALEEGARYLLAAADGRLLGCGLSGPAEPGLAEMYAEAFNR</sequence>
<feature type="region of interest" description="Disordered" evidence="1">
    <location>
        <begin position="51"/>
        <end position="81"/>
    </location>
</feature>
<gene>
    <name evidence="3" type="ORF">JOE61_002796</name>
</gene>
<keyword evidence="2" id="KW-0472">Membrane</keyword>
<accession>A0ABS2MCZ2</accession>
<dbReference type="EMBL" id="JAFBBZ010000001">
    <property type="protein sequence ID" value="MBM7508982.1"/>
    <property type="molecule type" value="Genomic_DNA"/>
</dbReference>